<keyword evidence="3 6" id="KW-0812">Transmembrane</keyword>
<accession>A0A2V0PQ13</accession>
<evidence type="ECO:0000256" key="4">
    <source>
        <dbReference type="ARBA" id="ARBA00022989"/>
    </source>
</evidence>
<proteinExistence type="predicted"/>
<evidence type="ECO:0000256" key="6">
    <source>
        <dbReference type="SAM" id="Phobius"/>
    </source>
</evidence>
<organism evidence="8 9">
    <name type="scientific">Raphidocelis subcapitata</name>
    <dbReference type="NCBI Taxonomy" id="307507"/>
    <lineage>
        <taxon>Eukaryota</taxon>
        <taxon>Viridiplantae</taxon>
        <taxon>Chlorophyta</taxon>
        <taxon>core chlorophytes</taxon>
        <taxon>Chlorophyceae</taxon>
        <taxon>CS clade</taxon>
        <taxon>Sphaeropleales</taxon>
        <taxon>Selenastraceae</taxon>
        <taxon>Raphidocelis</taxon>
    </lineage>
</organism>
<dbReference type="PANTHER" id="PTHR43791">
    <property type="entry name" value="PERMEASE-RELATED"/>
    <property type="match status" value="1"/>
</dbReference>
<reference evidence="8 9" key="1">
    <citation type="journal article" date="2018" name="Sci. Rep.">
        <title>Raphidocelis subcapitata (=Pseudokirchneriella subcapitata) provides an insight into genome evolution and environmental adaptations in the Sphaeropleales.</title>
        <authorList>
            <person name="Suzuki S."/>
            <person name="Yamaguchi H."/>
            <person name="Nakajima N."/>
            <person name="Kawachi M."/>
        </authorList>
    </citation>
    <scope>NUCLEOTIDE SEQUENCE [LARGE SCALE GENOMIC DNA]</scope>
    <source>
        <strain evidence="8 9">NIES-35</strain>
    </source>
</reference>
<feature type="transmembrane region" description="Helical" evidence="6">
    <location>
        <begin position="48"/>
        <end position="65"/>
    </location>
</feature>
<dbReference type="OrthoDB" id="196786at2759"/>
<feature type="non-terminal residue" evidence="8">
    <location>
        <position position="211"/>
    </location>
</feature>
<dbReference type="GO" id="GO:0016020">
    <property type="term" value="C:membrane"/>
    <property type="evidence" value="ECO:0007669"/>
    <property type="project" value="UniProtKB-SubCell"/>
</dbReference>
<evidence type="ECO:0000256" key="2">
    <source>
        <dbReference type="ARBA" id="ARBA00022448"/>
    </source>
</evidence>
<dbReference type="InterPro" id="IPR036259">
    <property type="entry name" value="MFS_trans_sf"/>
</dbReference>
<dbReference type="InterPro" id="IPR011701">
    <property type="entry name" value="MFS"/>
</dbReference>
<evidence type="ECO:0000256" key="3">
    <source>
        <dbReference type="ARBA" id="ARBA00022692"/>
    </source>
</evidence>
<evidence type="ECO:0000256" key="1">
    <source>
        <dbReference type="ARBA" id="ARBA00004141"/>
    </source>
</evidence>
<dbReference type="GO" id="GO:0022857">
    <property type="term" value="F:transmembrane transporter activity"/>
    <property type="evidence" value="ECO:0007669"/>
    <property type="project" value="InterPro"/>
</dbReference>
<name>A0A2V0PQ13_9CHLO</name>
<keyword evidence="9" id="KW-1185">Reference proteome</keyword>
<dbReference type="SUPFAM" id="SSF103473">
    <property type="entry name" value="MFS general substrate transporter"/>
    <property type="match status" value="1"/>
</dbReference>
<dbReference type="Gene3D" id="1.20.1250.20">
    <property type="entry name" value="MFS general substrate transporter like domains"/>
    <property type="match status" value="1"/>
</dbReference>
<dbReference type="EMBL" id="BDRX01000195">
    <property type="protein sequence ID" value="GBG00151.1"/>
    <property type="molecule type" value="Genomic_DNA"/>
</dbReference>
<feature type="transmembrane region" description="Helical" evidence="6">
    <location>
        <begin position="142"/>
        <end position="167"/>
    </location>
</feature>
<comment type="subcellular location">
    <subcellularLocation>
        <location evidence="1">Membrane</location>
        <topology evidence="1">Multi-pass membrane protein</topology>
    </subcellularLocation>
</comment>
<dbReference type="InterPro" id="IPR020846">
    <property type="entry name" value="MFS_dom"/>
</dbReference>
<evidence type="ECO:0000313" key="9">
    <source>
        <dbReference type="Proteomes" id="UP000247498"/>
    </source>
</evidence>
<protein>
    <submittedName>
        <fullName evidence="8">MFS transporter</fullName>
    </submittedName>
</protein>
<dbReference type="AlphaFoldDB" id="A0A2V0PQ13"/>
<dbReference type="PROSITE" id="PS50850">
    <property type="entry name" value="MFS"/>
    <property type="match status" value="1"/>
</dbReference>
<evidence type="ECO:0000259" key="7">
    <source>
        <dbReference type="PROSITE" id="PS50850"/>
    </source>
</evidence>
<dbReference type="PANTHER" id="PTHR43791:SF36">
    <property type="entry name" value="TRANSPORTER, PUTATIVE (AFU_ORTHOLOGUE AFUA_6G08340)-RELATED"/>
    <property type="match status" value="1"/>
</dbReference>
<feature type="transmembrane region" description="Helical" evidence="6">
    <location>
        <begin position="85"/>
        <end position="110"/>
    </location>
</feature>
<evidence type="ECO:0000313" key="8">
    <source>
        <dbReference type="EMBL" id="GBG00151.1"/>
    </source>
</evidence>
<gene>
    <name evidence="8" type="ORF">Rsub_12842</name>
</gene>
<dbReference type="Pfam" id="PF07690">
    <property type="entry name" value="MFS_1"/>
    <property type="match status" value="1"/>
</dbReference>
<dbReference type="STRING" id="307507.A0A2V0PQ13"/>
<feature type="transmembrane region" description="Helical" evidence="6">
    <location>
        <begin position="179"/>
        <end position="201"/>
    </location>
</feature>
<dbReference type="InParanoid" id="A0A2V0PQ13"/>
<keyword evidence="2" id="KW-0813">Transport</keyword>
<comment type="caution">
    <text evidence="8">The sequence shown here is derived from an EMBL/GenBank/DDBJ whole genome shotgun (WGS) entry which is preliminary data.</text>
</comment>
<evidence type="ECO:0000256" key="5">
    <source>
        <dbReference type="ARBA" id="ARBA00023136"/>
    </source>
</evidence>
<feature type="domain" description="Major facilitator superfamily (MFS) profile" evidence="7">
    <location>
        <begin position="52"/>
        <end position="211"/>
    </location>
</feature>
<keyword evidence="5 6" id="KW-0472">Membrane</keyword>
<sequence>MPRAAERALEVVEGNGHIGDAKAADMAAPPPGPQTEEAAELDRIYRKVTLAILPLFVVTTALSMIDRNNLSYAAISLMPALGLKPTAYGLGSSLFYVTYILFIVPAALLVPHVGARRMLAVMLVAWGAVATCMAFVRSEGAFYALRLLLGLCESGAIPVQWAHIMAFFPKTRVVRPFSYLYIGIALSGILGAPLATGLLALDGRAGLRGYQ</sequence>
<dbReference type="Proteomes" id="UP000247498">
    <property type="component" value="Unassembled WGS sequence"/>
</dbReference>
<keyword evidence="4 6" id="KW-1133">Transmembrane helix</keyword>